<dbReference type="InterPro" id="IPR000629">
    <property type="entry name" value="RNA-helicase_DEAD-box_CS"/>
</dbReference>
<feature type="region of interest" description="Disordered" evidence="11">
    <location>
        <begin position="433"/>
        <end position="499"/>
    </location>
</feature>
<dbReference type="GO" id="GO:0033592">
    <property type="term" value="F:RNA strand annealing activity"/>
    <property type="evidence" value="ECO:0007669"/>
    <property type="project" value="TreeGrafter"/>
</dbReference>
<keyword evidence="3 9" id="KW-0378">Hydrolase</keyword>
<evidence type="ECO:0000256" key="10">
    <source>
        <dbReference type="PROSITE-ProRule" id="PRU00552"/>
    </source>
</evidence>
<comment type="function">
    <text evidence="9">DEAD-box RNA helicase possibly involved in RNA degradation. Unwinds dsRNA in both 5'- and 3'-directions, has RNA-dependent ATPase activity.</text>
</comment>
<dbReference type="PROSITE" id="PS51192">
    <property type="entry name" value="HELICASE_ATP_BIND_1"/>
    <property type="match status" value="1"/>
</dbReference>
<feature type="domain" description="DEAD-box RNA helicase Q" evidence="14">
    <location>
        <begin position="5"/>
        <end position="33"/>
    </location>
</feature>
<sequence length="499" mass="55779">MNTLTKFEDLGISQATLKAVLRMGFEEATPIQAETIPLSLANKDVIGQAQTGTGKTAAFGIPLVEKIDIKQEAIQGIIIAPTRELAIQVSEELYKIGAGKRVRVLPIYGGQDIGRQIRSLKKAPHIIVGTPGRILDHINRKTMRLDQIQTVILDEADEMLNMGFIEDIESILAGVPEEGRQTLLFSATMPGPIQRIAEKFMKDPQIVRVKTKEMTVPSIEQYYVEVQEKNKFDVLTRLLDIQSPELAIVFGRTKRRVDELSEALNLRGYTAEGIHGDLSQAKRLSVLRKFKEGNIDVLVATDVAARGLDISGVTHVYNFDIPQDPESYVHRIGRTGRAGKTGVAMTFITPREKPYLFVVEKTTKRKMERMKPPTLDEALEGQQRAVVDKIQQTIESNNLHYYKNAAEELLEANDASTVVAAVLKMLTKEPDTTPVKLTEEAPLPSKKERRPHDRGGDRGGDRRRRDDSRNYNSDRRKKAPVKPRGERKTGGGKPKSKTY</sequence>
<evidence type="ECO:0000259" key="13">
    <source>
        <dbReference type="PROSITE" id="PS51194"/>
    </source>
</evidence>
<comment type="subcellular location">
    <subcellularLocation>
        <location evidence="9">Cytoplasm</location>
    </subcellularLocation>
</comment>
<evidence type="ECO:0000313" key="15">
    <source>
        <dbReference type="EMBL" id="MBS4216410.1"/>
    </source>
</evidence>
<evidence type="ECO:0000256" key="9">
    <source>
        <dbReference type="HAMAP-Rule" id="MF_01493"/>
    </source>
</evidence>
<dbReference type="CDD" id="cd18787">
    <property type="entry name" value="SF2_C_DEAD"/>
    <property type="match status" value="1"/>
</dbReference>
<dbReference type="AlphaFoldDB" id="A0A942UA82"/>
<evidence type="ECO:0000256" key="6">
    <source>
        <dbReference type="ARBA" id="ARBA00022884"/>
    </source>
</evidence>
<dbReference type="SMART" id="SM00490">
    <property type="entry name" value="HELICc"/>
    <property type="match status" value="1"/>
</dbReference>
<dbReference type="GO" id="GO:0006401">
    <property type="term" value="P:RNA catabolic process"/>
    <property type="evidence" value="ECO:0007669"/>
    <property type="project" value="UniProtKB-UniRule"/>
</dbReference>
<evidence type="ECO:0000259" key="14">
    <source>
        <dbReference type="PROSITE" id="PS51195"/>
    </source>
</evidence>
<evidence type="ECO:0000256" key="7">
    <source>
        <dbReference type="ARBA" id="ARBA00023016"/>
    </source>
</evidence>
<keyword evidence="6 9" id="KW-0694">RNA-binding</keyword>
<dbReference type="InterPro" id="IPR014001">
    <property type="entry name" value="Helicase_ATP-bd"/>
</dbReference>
<dbReference type="FunFam" id="3.40.50.300:FF:000783">
    <property type="entry name" value="DEAD-box ATP-dependent RNA helicase CshA"/>
    <property type="match status" value="1"/>
</dbReference>
<keyword evidence="2 9" id="KW-0547">Nucleotide-binding</keyword>
<dbReference type="EC" id="3.6.4.13" evidence="9"/>
<dbReference type="GO" id="GO:0016787">
    <property type="term" value="F:hydrolase activity"/>
    <property type="evidence" value="ECO:0007669"/>
    <property type="project" value="UniProtKB-KW"/>
</dbReference>
<accession>A0A942UA82</accession>
<dbReference type="InterPro" id="IPR014014">
    <property type="entry name" value="RNA_helicase_DEAD_Q_motif"/>
</dbReference>
<dbReference type="Pfam" id="PF00270">
    <property type="entry name" value="DEAD"/>
    <property type="match status" value="1"/>
</dbReference>
<dbReference type="InterPro" id="IPR044742">
    <property type="entry name" value="DEAD/DEAH_RhlB"/>
</dbReference>
<dbReference type="Gene3D" id="3.40.50.300">
    <property type="entry name" value="P-loop containing nucleotide triphosphate hydrolases"/>
    <property type="match status" value="2"/>
</dbReference>
<dbReference type="PANTHER" id="PTHR47963:SF5">
    <property type="entry name" value="DEAD-BOX ATP-DEPENDENT RNA HELICASE CSHA"/>
    <property type="match status" value="1"/>
</dbReference>
<evidence type="ECO:0000259" key="12">
    <source>
        <dbReference type="PROSITE" id="PS51192"/>
    </source>
</evidence>
<gene>
    <name evidence="9" type="primary">cshA</name>
    <name evidence="15" type="ORF">KHA99_28745</name>
</gene>
<dbReference type="SMART" id="SM00487">
    <property type="entry name" value="DEXDc"/>
    <property type="match status" value="1"/>
</dbReference>
<feature type="domain" description="Helicase C-terminal" evidence="13">
    <location>
        <begin position="218"/>
        <end position="378"/>
    </location>
</feature>
<comment type="catalytic activity">
    <reaction evidence="8 9">
        <text>ATP + H2O = ADP + phosphate + H(+)</text>
        <dbReference type="Rhea" id="RHEA:13065"/>
        <dbReference type="ChEBI" id="CHEBI:15377"/>
        <dbReference type="ChEBI" id="CHEBI:15378"/>
        <dbReference type="ChEBI" id="CHEBI:30616"/>
        <dbReference type="ChEBI" id="CHEBI:43474"/>
        <dbReference type="ChEBI" id="CHEBI:456216"/>
        <dbReference type="EC" id="3.6.4.13"/>
    </reaction>
</comment>
<proteinExistence type="inferred from homology"/>
<evidence type="ECO:0000256" key="8">
    <source>
        <dbReference type="ARBA" id="ARBA00047984"/>
    </source>
</evidence>
<evidence type="ECO:0000256" key="2">
    <source>
        <dbReference type="ARBA" id="ARBA00022741"/>
    </source>
</evidence>
<feature type="compositionally biased region" description="Basic and acidic residues" evidence="11">
    <location>
        <begin position="450"/>
        <end position="474"/>
    </location>
</feature>
<dbReference type="PROSITE" id="PS51194">
    <property type="entry name" value="HELICASE_CTER"/>
    <property type="match status" value="1"/>
</dbReference>
<reference evidence="15" key="1">
    <citation type="submission" date="2021-05" db="EMBL/GenBank/DDBJ databases">
        <title>Novel Bacillus species.</title>
        <authorList>
            <person name="Liu G."/>
        </authorList>
    </citation>
    <scope>NUCLEOTIDE SEQUENCE</scope>
    <source>
        <strain evidence="15">FJAT-49825</strain>
    </source>
</reference>
<protein>
    <recommendedName>
        <fullName evidence="9">DEAD-box ATP-dependent RNA helicase CshA</fullName>
        <ecNumber evidence="9">3.6.4.13</ecNumber>
    </recommendedName>
</protein>
<evidence type="ECO:0000256" key="4">
    <source>
        <dbReference type="ARBA" id="ARBA00022806"/>
    </source>
</evidence>
<dbReference type="InterPro" id="IPR030880">
    <property type="entry name" value="DEAD_helicase_CshA"/>
</dbReference>
<dbReference type="Proteomes" id="UP000679749">
    <property type="component" value="Unassembled WGS sequence"/>
</dbReference>
<evidence type="ECO:0000256" key="11">
    <source>
        <dbReference type="SAM" id="MobiDB-lite"/>
    </source>
</evidence>
<dbReference type="GO" id="GO:0009409">
    <property type="term" value="P:response to cold"/>
    <property type="evidence" value="ECO:0007669"/>
    <property type="project" value="TreeGrafter"/>
</dbReference>
<comment type="caution">
    <text evidence="15">The sequence shown here is derived from an EMBL/GenBank/DDBJ whole genome shotgun (WGS) entry which is preliminary data.</text>
</comment>
<organism evidence="15 16">
    <name type="scientific">Neobacillus rhizophilus</name>
    <dbReference type="NCBI Taxonomy" id="2833579"/>
    <lineage>
        <taxon>Bacteria</taxon>
        <taxon>Bacillati</taxon>
        <taxon>Bacillota</taxon>
        <taxon>Bacilli</taxon>
        <taxon>Bacillales</taxon>
        <taxon>Bacillaceae</taxon>
        <taxon>Neobacillus</taxon>
    </lineage>
</organism>
<evidence type="ECO:0000313" key="16">
    <source>
        <dbReference type="Proteomes" id="UP000679749"/>
    </source>
</evidence>
<dbReference type="HAMAP" id="MF_01493">
    <property type="entry name" value="DEAD_helicase_CshA"/>
    <property type="match status" value="1"/>
</dbReference>
<dbReference type="FunFam" id="3.40.50.300:FF:000108">
    <property type="entry name" value="ATP-dependent RNA helicase RhlE"/>
    <property type="match status" value="1"/>
</dbReference>
<comment type="subunit">
    <text evidence="9">Oligomerizes, may be a member of the RNA degradosome.</text>
</comment>
<name>A0A942UA82_9BACI</name>
<evidence type="ECO:0000256" key="5">
    <source>
        <dbReference type="ARBA" id="ARBA00022840"/>
    </source>
</evidence>
<dbReference type="PANTHER" id="PTHR47963">
    <property type="entry name" value="DEAD-BOX ATP-DEPENDENT RNA HELICASE 47, MITOCHONDRIAL"/>
    <property type="match status" value="1"/>
</dbReference>
<dbReference type="EMBL" id="JAGYPF010000007">
    <property type="protein sequence ID" value="MBS4216410.1"/>
    <property type="molecule type" value="Genomic_DNA"/>
</dbReference>
<dbReference type="GO" id="GO:0005829">
    <property type="term" value="C:cytosol"/>
    <property type="evidence" value="ECO:0007669"/>
    <property type="project" value="TreeGrafter"/>
</dbReference>
<dbReference type="PROSITE" id="PS51195">
    <property type="entry name" value="Q_MOTIF"/>
    <property type="match status" value="1"/>
</dbReference>
<keyword evidence="5 9" id="KW-0067">ATP-binding</keyword>
<dbReference type="PROSITE" id="PS00039">
    <property type="entry name" value="DEAD_ATP_HELICASE"/>
    <property type="match status" value="1"/>
</dbReference>
<evidence type="ECO:0000256" key="3">
    <source>
        <dbReference type="ARBA" id="ARBA00022801"/>
    </source>
</evidence>
<keyword evidence="4 9" id="KW-0347">Helicase</keyword>
<dbReference type="SUPFAM" id="SSF52540">
    <property type="entry name" value="P-loop containing nucleoside triphosphate hydrolases"/>
    <property type="match status" value="1"/>
</dbReference>
<dbReference type="Pfam" id="PF00271">
    <property type="entry name" value="Helicase_C"/>
    <property type="match status" value="1"/>
</dbReference>
<dbReference type="InterPro" id="IPR001650">
    <property type="entry name" value="Helicase_C-like"/>
</dbReference>
<dbReference type="InterPro" id="IPR011545">
    <property type="entry name" value="DEAD/DEAH_box_helicase_dom"/>
</dbReference>
<feature type="domain" description="Helicase ATP-binding" evidence="12">
    <location>
        <begin position="36"/>
        <end position="207"/>
    </location>
</feature>
<evidence type="ECO:0000256" key="1">
    <source>
        <dbReference type="ARBA" id="ARBA00022490"/>
    </source>
</evidence>
<dbReference type="GO" id="GO:0005524">
    <property type="term" value="F:ATP binding"/>
    <property type="evidence" value="ECO:0007669"/>
    <property type="project" value="UniProtKB-UniRule"/>
</dbReference>
<dbReference type="GO" id="GO:0003724">
    <property type="term" value="F:RNA helicase activity"/>
    <property type="evidence" value="ECO:0007669"/>
    <property type="project" value="UniProtKB-UniRule"/>
</dbReference>
<dbReference type="InterPro" id="IPR050547">
    <property type="entry name" value="DEAD_box_RNA_helicases"/>
</dbReference>
<keyword evidence="16" id="KW-1185">Reference proteome</keyword>
<keyword evidence="7 9" id="KW-0346">Stress response</keyword>
<feature type="short sequence motif" description="Q motif" evidence="10">
    <location>
        <begin position="5"/>
        <end position="33"/>
    </location>
</feature>
<comment type="similarity">
    <text evidence="9">Belongs to the DEAD box helicase family. CshA subfamily.</text>
</comment>
<dbReference type="GO" id="GO:0005840">
    <property type="term" value="C:ribosome"/>
    <property type="evidence" value="ECO:0007669"/>
    <property type="project" value="TreeGrafter"/>
</dbReference>
<dbReference type="CDD" id="cd00268">
    <property type="entry name" value="DEADc"/>
    <property type="match status" value="1"/>
</dbReference>
<keyword evidence="1 9" id="KW-0963">Cytoplasm</keyword>
<dbReference type="InterPro" id="IPR027417">
    <property type="entry name" value="P-loop_NTPase"/>
</dbReference>